<name>A0A8H9N2L2_VIBVL</name>
<accession>A0A8H9N2L2</accession>
<reference evidence="1" key="2">
    <citation type="submission" date="2019-01" db="EMBL/GenBank/DDBJ databases">
        <authorList>
            <consortium name="NCBI Pathogen Detection Project"/>
        </authorList>
    </citation>
    <scope>NUCLEOTIDE SEQUENCE</scope>
    <source>
        <strain evidence="1">BCW_3452</strain>
    </source>
</reference>
<evidence type="ECO:0000313" key="1">
    <source>
        <dbReference type="EMBL" id="HAS8541637.1"/>
    </source>
</evidence>
<reference evidence="1" key="1">
    <citation type="journal article" date="2018" name="Genome Biol.">
        <title>SKESA: strategic k-mer extension for scrupulous assemblies.</title>
        <authorList>
            <person name="Souvorov A."/>
            <person name="Agarwala R."/>
            <person name="Lipman D.J."/>
        </authorList>
    </citation>
    <scope>NUCLEOTIDE SEQUENCE</scope>
    <source>
        <strain evidence="1">BCW_3452</strain>
    </source>
</reference>
<comment type="caution">
    <text evidence="1">The sequence shown here is derived from an EMBL/GenBank/DDBJ whole genome shotgun (WGS) entry which is preliminary data.</text>
</comment>
<dbReference type="Proteomes" id="UP000863257">
    <property type="component" value="Unassembled WGS sequence"/>
</dbReference>
<dbReference type="AlphaFoldDB" id="A0A8H9N2L2"/>
<sequence>MNINGRIFIINKLCELTTISQHKIWMHKILVSFCQEQEVTQTVVFAMVKDRWCASRLLVT</sequence>
<protein>
    <submittedName>
        <fullName evidence="1">Uncharacterized protein</fullName>
    </submittedName>
</protein>
<proteinExistence type="predicted"/>
<dbReference type="EMBL" id="DACRBY010000023">
    <property type="protein sequence ID" value="HAS8541637.1"/>
    <property type="molecule type" value="Genomic_DNA"/>
</dbReference>
<organism evidence="1">
    <name type="scientific">Vibrio vulnificus</name>
    <dbReference type="NCBI Taxonomy" id="672"/>
    <lineage>
        <taxon>Bacteria</taxon>
        <taxon>Pseudomonadati</taxon>
        <taxon>Pseudomonadota</taxon>
        <taxon>Gammaproteobacteria</taxon>
        <taxon>Vibrionales</taxon>
        <taxon>Vibrionaceae</taxon>
        <taxon>Vibrio</taxon>
    </lineage>
</organism>
<gene>
    <name evidence="1" type="ORF">I7730_17765</name>
</gene>